<feature type="region of interest" description="Disordered" evidence="1">
    <location>
        <begin position="120"/>
        <end position="146"/>
    </location>
</feature>
<reference evidence="2" key="1">
    <citation type="submission" date="2021-01" db="EMBL/GenBank/DDBJ databases">
        <authorList>
            <person name="Corre E."/>
            <person name="Pelletier E."/>
            <person name="Niang G."/>
            <person name="Scheremetjew M."/>
            <person name="Finn R."/>
            <person name="Kale V."/>
            <person name="Holt S."/>
            <person name="Cochrane G."/>
            <person name="Meng A."/>
            <person name="Brown T."/>
            <person name="Cohen L."/>
        </authorList>
    </citation>
    <scope>NUCLEOTIDE SEQUENCE</scope>
    <source>
        <strain evidence="2">CCMP1320</strain>
    </source>
</reference>
<name>A0A7S3VL15_DUNTE</name>
<proteinExistence type="predicted"/>
<evidence type="ECO:0000256" key="1">
    <source>
        <dbReference type="SAM" id="MobiDB-lite"/>
    </source>
</evidence>
<evidence type="ECO:0000313" key="2">
    <source>
        <dbReference type="EMBL" id="CAE0491753.1"/>
    </source>
</evidence>
<sequence>MSSLQLNSSPHYVQVSSSLCQVRFISTARTVELLVDEDGTGKFSYLSSCRGTPSSEGLFVTRITLPASVKQAKLRMLSRTGDRRACLVQALQCIMEDAGPHWDASSGSCCQSEAGSATDPSERPLCASAEAIGPPPGAAHQEQLPRTQAAQIRQLLQHAAQPEGASLESLPTSLHHLSQKMAQAVSGSAGGGGMMSQLVQDLARKALLQPTSSPASLQEIQGSRALSQAQLAQDAKEAEQHSLPERLLRLEETMAAIAAAVQRIEGGQHSILQGQQVILSRLERLEHTSVGDVFEK</sequence>
<dbReference type="AlphaFoldDB" id="A0A7S3VL15"/>
<organism evidence="2">
    <name type="scientific">Dunaliella tertiolecta</name>
    <name type="common">Green alga</name>
    <dbReference type="NCBI Taxonomy" id="3047"/>
    <lineage>
        <taxon>Eukaryota</taxon>
        <taxon>Viridiplantae</taxon>
        <taxon>Chlorophyta</taxon>
        <taxon>core chlorophytes</taxon>
        <taxon>Chlorophyceae</taxon>
        <taxon>CS clade</taxon>
        <taxon>Chlamydomonadales</taxon>
        <taxon>Dunaliellaceae</taxon>
        <taxon>Dunaliella</taxon>
    </lineage>
</organism>
<protein>
    <submittedName>
        <fullName evidence="2">Uncharacterized protein</fullName>
    </submittedName>
</protein>
<dbReference type="EMBL" id="HBIP01012093">
    <property type="protein sequence ID" value="CAE0491753.1"/>
    <property type="molecule type" value="Transcribed_RNA"/>
</dbReference>
<accession>A0A7S3VL15</accession>
<gene>
    <name evidence="2" type="ORF">DTER00134_LOCUS6826</name>
</gene>